<evidence type="ECO:0000313" key="2">
    <source>
        <dbReference type="EMBL" id="MBB6106764.1"/>
    </source>
</evidence>
<reference evidence="2 3" key="1">
    <citation type="submission" date="2020-08" db="EMBL/GenBank/DDBJ databases">
        <title>Above-ground endophytic microbial communities from plants in different locations in the United States.</title>
        <authorList>
            <person name="Frank C."/>
        </authorList>
    </citation>
    <scope>NUCLEOTIDE SEQUENCE [LARGE SCALE GENOMIC DNA]</scope>
    <source>
        <strain evidence="2 3">WP4_2_2</strain>
    </source>
</reference>
<evidence type="ECO:0000313" key="3">
    <source>
        <dbReference type="Proteomes" id="UP000571554"/>
    </source>
</evidence>
<sequence>MDHWRLAYLGIRQVPRELSEFELSTFFTFSKRERAQIDSRRTDLYRLAIALHVGFLRMTGRPLDSYRQIPTILWRHLGQQLDVQPPDVGTLRSIYDGNFKTLSDHQGFAKTIVNFRSIAEHQRRYVIRWLKEQLTGRPERGQLTSDLKRWFYEHRIVIPPDRQLRQFVIQAVHDIESTLHETLAVALGIDRLDSWARILTQPHGDHASLQRWLWAVPLRGSTHQMNEVLDKIKLLTMYGVADCWPGECNDAIVRHYARRCASRPPSISKRIEPHGRRLEAACFMRYSLCTATDQVLTMLRRWVLKVVNDASRDVETARLKAADQLREFALAVKCGGLD</sequence>
<dbReference type="AlphaFoldDB" id="A0A7W9U4C9"/>
<name>A0A7W9U4C9_9BURK</name>
<feature type="domain" description="DUF4158" evidence="1">
    <location>
        <begin position="12"/>
        <end position="171"/>
    </location>
</feature>
<protein>
    <recommendedName>
        <fullName evidence="1">DUF4158 domain-containing protein</fullName>
    </recommendedName>
</protein>
<gene>
    <name evidence="2" type="ORF">F4827_006640</name>
</gene>
<comment type="caution">
    <text evidence="2">The sequence shown here is derived from an EMBL/GenBank/DDBJ whole genome shotgun (WGS) entry which is preliminary data.</text>
</comment>
<keyword evidence="3" id="KW-1185">Reference proteome</keyword>
<dbReference type="InterPro" id="IPR025296">
    <property type="entry name" value="DUF4158"/>
</dbReference>
<dbReference type="EMBL" id="JACHBW010000031">
    <property type="protein sequence ID" value="MBB6106764.1"/>
    <property type="molecule type" value="Genomic_DNA"/>
</dbReference>
<proteinExistence type="predicted"/>
<accession>A0A7W9U4C9</accession>
<dbReference type="Pfam" id="PF13700">
    <property type="entry name" value="DUF4158"/>
    <property type="match status" value="1"/>
</dbReference>
<evidence type="ECO:0000259" key="1">
    <source>
        <dbReference type="Pfam" id="PF13700"/>
    </source>
</evidence>
<organism evidence="2 3">
    <name type="scientific">Paraburkholderia bannensis</name>
    <dbReference type="NCBI Taxonomy" id="765414"/>
    <lineage>
        <taxon>Bacteria</taxon>
        <taxon>Pseudomonadati</taxon>
        <taxon>Pseudomonadota</taxon>
        <taxon>Betaproteobacteria</taxon>
        <taxon>Burkholderiales</taxon>
        <taxon>Burkholderiaceae</taxon>
        <taxon>Paraburkholderia</taxon>
    </lineage>
</organism>
<dbReference type="Proteomes" id="UP000571554">
    <property type="component" value="Unassembled WGS sequence"/>
</dbReference>